<sequence>MDLASWQLHPGELPSPHMAYGRQGHLGLVVLDRPRAINSLTVDMVRSMRAQLTAWAQDERIRAVALTGAGERGLCAGGDVVAVRAGVLAGGDAAVEAVDFFAVEYEVNRLIAHFPKPFVSLIEGVTMGGGVGLACQGNVRLVDPESRIAMPETIIGFFPDVGARHLLARCPGQLGAHLAMTGCTVRGADAVRLGLADAVVAAADFPAVLAAYAAGEEPSPAELGDVAPASALVDGRGWVDECYAGDDPVAVLERLAGHDDEAARAAAGTIVERSPFAVALALASVRQAEGMSGIDEVLESDLAIARAIVHEPDFHEGVRAQLVDKDRRPRWQDTHVSDVDPAHVQQVLHGERPRDE</sequence>
<dbReference type="GO" id="GO:0006574">
    <property type="term" value="P:L-valine catabolic process"/>
    <property type="evidence" value="ECO:0007669"/>
    <property type="project" value="TreeGrafter"/>
</dbReference>
<dbReference type="NCBIfam" id="NF004127">
    <property type="entry name" value="PRK05617.1"/>
    <property type="match status" value="1"/>
</dbReference>
<dbReference type="EMBL" id="BAGZ01000016">
    <property type="protein sequence ID" value="GAB78666.1"/>
    <property type="molecule type" value="Genomic_DNA"/>
</dbReference>
<proteinExistence type="predicted"/>
<dbReference type="RefSeq" id="WP_006503423.1">
    <property type="nucleotide sequence ID" value="NZ_BAGZ01000016.1"/>
</dbReference>
<dbReference type="Proteomes" id="UP000008495">
    <property type="component" value="Unassembled WGS sequence"/>
</dbReference>
<feature type="region of interest" description="Disordered" evidence="4">
    <location>
        <begin position="329"/>
        <end position="356"/>
    </location>
</feature>
<reference evidence="6 7" key="1">
    <citation type="submission" date="2012-08" db="EMBL/GenBank/DDBJ databases">
        <title>Whole genome shotgun sequence of Austwickia chelonae NBRC 105200.</title>
        <authorList>
            <person name="Yoshida I."/>
            <person name="Hosoyama A."/>
            <person name="Tsuchikane K."/>
            <person name="Katsumata H."/>
            <person name="Ando Y."/>
            <person name="Ohji S."/>
            <person name="Hamada M."/>
            <person name="Tamura T."/>
            <person name="Yamazoe A."/>
            <person name="Yamazaki S."/>
            <person name="Fujita N."/>
        </authorList>
    </citation>
    <scope>NUCLEOTIDE SEQUENCE [LARGE SCALE GENOMIC DNA]</scope>
    <source>
        <strain evidence="6 7">NBRC 105200</strain>
    </source>
</reference>
<evidence type="ECO:0000313" key="7">
    <source>
        <dbReference type="Proteomes" id="UP000008495"/>
    </source>
</evidence>
<dbReference type="CDD" id="cd06558">
    <property type="entry name" value="crotonase-like"/>
    <property type="match status" value="1"/>
</dbReference>
<dbReference type="eggNOG" id="COG1024">
    <property type="taxonomic scope" value="Bacteria"/>
</dbReference>
<dbReference type="GO" id="GO:0003860">
    <property type="term" value="F:3-hydroxyisobutyryl-CoA hydrolase activity"/>
    <property type="evidence" value="ECO:0007669"/>
    <property type="project" value="UniProtKB-EC"/>
</dbReference>
<feature type="domain" description="Enoyl-CoA hydratase/isomerase" evidence="5">
    <location>
        <begin position="27"/>
        <end position="347"/>
    </location>
</feature>
<protein>
    <recommendedName>
        <fullName evidence="2">3-hydroxyisobutyryl-CoA hydrolase</fullName>
        <ecNumber evidence="2">3.1.2.4</ecNumber>
    </recommendedName>
</protein>
<evidence type="ECO:0000256" key="1">
    <source>
        <dbReference type="ARBA" id="ARBA00001709"/>
    </source>
</evidence>
<dbReference type="PANTHER" id="PTHR43176">
    <property type="entry name" value="3-HYDROXYISOBUTYRYL-COA HYDROLASE-RELATED"/>
    <property type="match status" value="1"/>
</dbReference>
<feature type="compositionally biased region" description="Basic and acidic residues" evidence="4">
    <location>
        <begin position="329"/>
        <end position="341"/>
    </location>
</feature>
<organism evidence="6 7">
    <name type="scientific">Austwickia chelonae NBRC 105200</name>
    <dbReference type="NCBI Taxonomy" id="1184607"/>
    <lineage>
        <taxon>Bacteria</taxon>
        <taxon>Bacillati</taxon>
        <taxon>Actinomycetota</taxon>
        <taxon>Actinomycetes</taxon>
        <taxon>Micrococcales</taxon>
        <taxon>Dermatophilaceae</taxon>
        <taxon>Austwickia</taxon>
    </lineage>
</organism>
<dbReference type="InterPro" id="IPR045004">
    <property type="entry name" value="ECH_dom"/>
</dbReference>
<comment type="caution">
    <text evidence="6">The sequence shown here is derived from an EMBL/GenBank/DDBJ whole genome shotgun (WGS) entry which is preliminary data.</text>
</comment>
<evidence type="ECO:0000313" key="6">
    <source>
        <dbReference type="EMBL" id="GAB78666.1"/>
    </source>
</evidence>
<dbReference type="GO" id="GO:0005829">
    <property type="term" value="C:cytosol"/>
    <property type="evidence" value="ECO:0007669"/>
    <property type="project" value="TreeGrafter"/>
</dbReference>
<dbReference type="SUPFAM" id="SSF52096">
    <property type="entry name" value="ClpP/crotonase"/>
    <property type="match status" value="1"/>
</dbReference>
<evidence type="ECO:0000256" key="2">
    <source>
        <dbReference type="ARBA" id="ARBA00011915"/>
    </source>
</evidence>
<dbReference type="InterPro" id="IPR029045">
    <property type="entry name" value="ClpP/crotonase-like_dom_sf"/>
</dbReference>
<dbReference type="PANTHER" id="PTHR43176:SF3">
    <property type="entry name" value="3-HYDROXYISOBUTYRYL-COA HYDROLASE, MITOCHONDRIAL"/>
    <property type="match status" value="1"/>
</dbReference>
<dbReference type="STRING" id="100225.SAMN05421595_2320"/>
<gene>
    <name evidence="6" type="ORF">AUCHE_16_00850</name>
</gene>
<evidence type="ECO:0000256" key="3">
    <source>
        <dbReference type="ARBA" id="ARBA00022801"/>
    </source>
</evidence>
<dbReference type="Pfam" id="PF16113">
    <property type="entry name" value="ECH_2"/>
    <property type="match status" value="1"/>
</dbReference>
<dbReference type="EC" id="3.1.2.4" evidence="2"/>
<keyword evidence="7" id="KW-1185">Reference proteome</keyword>
<evidence type="ECO:0000256" key="4">
    <source>
        <dbReference type="SAM" id="MobiDB-lite"/>
    </source>
</evidence>
<evidence type="ECO:0000259" key="5">
    <source>
        <dbReference type="Pfam" id="PF16113"/>
    </source>
</evidence>
<dbReference type="Gene3D" id="3.90.226.10">
    <property type="entry name" value="2-enoyl-CoA Hydratase, Chain A, domain 1"/>
    <property type="match status" value="1"/>
</dbReference>
<dbReference type="AlphaFoldDB" id="K6UN41"/>
<dbReference type="InterPro" id="IPR032259">
    <property type="entry name" value="HIBYL-CoA-H"/>
</dbReference>
<name>K6UN41_9MICO</name>
<accession>K6UN41</accession>
<keyword evidence="3" id="KW-0378">Hydrolase</keyword>
<comment type="catalytic activity">
    <reaction evidence="1">
        <text>3-hydroxy-2-methylpropanoyl-CoA + H2O = 3-hydroxy-2-methylpropanoate + CoA + H(+)</text>
        <dbReference type="Rhea" id="RHEA:20888"/>
        <dbReference type="ChEBI" id="CHEBI:11805"/>
        <dbReference type="ChEBI" id="CHEBI:15377"/>
        <dbReference type="ChEBI" id="CHEBI:15378"/>
        <dbReference type="ChEBI" id="CHEBI:57287"/>
        <dbReference type="ChEBI" id="CHEBI:57340"/>
        <dbReference type="EC" id="3.1.2.4"/>
    </reaction>
</comment>